<dbReference type="EMBL" id="CM042037">
    <property type="protein sequence ID" value="KAI3741972.1"/>
    <property type="molecule type" value="Genomic_DNA"/>
</dbReference>
<name>A0ACB9D6P1_9ASTR</name>
<keyword evidence="2" id="KW-1185">Reference proteome</keyword>
<reference evidence="1 2" key="2">
    <citation type="journal article" date="2022" name="Mol. Ecol. Resour.">
        <title>The genomes of chicory, endive, great burdock and yacon provide insights into Asteraceae paleo-polyploidization history and plant inulin production.</title>
        <authorList>
            <person name="Fan W."/>
            <person name="Wang S."/>
            <person name="Wang H."/>
            <person name="Wang A."/>
            <person name="Jiang F."/>
            <person name="Liu H."/>
            <person name="Zhao H."/>
            <person name="Xu D."/>
            <person name="Zhang Y."/>
        </authorList>
    </citation>
    <scope>NUCLEOTIDE SEQUENCE [LARGE SCALE GENOMIC DNA]</scope>
    <source>
        <strain evidence="2">cv. Yunnan</strain>
        <tissue evidence="1">Leaves</tissue>
    </source>
</reference>
<proteinExistence type="predicted"/>
<organism evidence="1 2">
    <name type="scientific">Smallanthus sonchifolius</name>
    <dbReference type="NCBI Taxonomy" id="185202"/>
    <lineage>
        <taxon>Eukaryota</taxon>
        <taxon>Viridiplantae</taxon>
        <taxon>Streptophyta</taxon>
        <taxon>Embryophyta</taxon>
        <taxon>Tracheophyta</taxon>
        <taxon>Spermatophyta</taxon>
        <taxon>Magnoliopsida</taxon>
        <taxon>eudicotyledons</taxon>
        <taxon>Gunneridae</taxon>
        <taxon>Pentapetalae</taxon>
        <taxon>asterids</taxon>
        <taxon>campanulids</taxon>
        <taxon>Asterales</taxon>
        <taxon>Asteraceae</taxon>
        <taxon>Asteroideae</taxon>
        <taxon>Heliantheae alliance</taxon>
        <taxon>Millerieae</taxon>
        <taxon>Smallanthus</taxon>
    </lineage>
</organism>
<sequence length="99" mass="10889">MCGSFTYHGKADVSCVDPSHAMADRPGLVYCSFLALFSQNMHAQRDGQIEEDGTTQFTVSIDENLSESTIIGNVENLPSIEFESPDRSMITDNPDPDSR</sequence>
<gene>
    <name evidence="1" type="ORF">L1987_59651</name>
</gene>
<protein>
    <submittedName>
        <fullName evidence="1">Uncharacterized protein</fullName>
    </submittedName>
</protein>
<comment type="caution">
    <text evidence="1">The sequence shown here is derived from an EMBL/GenBank/DDBJ whole genome shotgun (WGS) entry which is preliminary data.</text>
</comment>
<accession>A0ACB9D6P1</accession>
<dbReference type="Proteomes" id="UP001056120">
    <property type="component" value="Linkage Group LG20"/>
</dbReference>
<evidence type="ECO:0000313" key="1">
    <source>
        <dbReference type="EMBL" id="KAI3741972.1"/>
    </source>
</evidence>
<reference evidence="2" key="1">
    <citation type="journal article" date="2022" name="Mol. Ecol. Resour.">
        <title>The genomes of chicory, endive, great burdock and yacon provide insights into Asteraceae palaeo-polyploidization history and plant inulin production.</title>
        <authorList>
            <person name="Fan W."/>
            <person name="Wang S."/>
            <person name="Wang H."/>
            <person name="Wang A."/>
            <person name="Jiang F."/>
            <person name="Liu H."/>
            <person name="Zhao H."/>
            <person name="Xu D."/>
            <person name="Zhang Y."/>
        </authorList>
    </citation>
    <scope>NUCLEOTIDE SEQUENCE [LARGE SCALE GENOMIC DNA]</scope>
    <source>
        <strain evidence="2">cv. Yunnan</strain>
    </source>
</reference>
<evidence type="ECO:0000313" key="2">
    <source>
        <dbReference type="Proteomes" id="UP001056120"/>
    </source>
</evidence>